<dbReference type="EMBL" id="OX459123">
    <property type="protein sequence ID" value="CAI9109670.1"/>
    <property type="molecule type" value="Genomic_DNA"/>
</dbReference>
<name>A0AAV1DP56_OLDCO</name>
<evidence type="ECO:0000256" key="1">
    <source>
        <dbReference type="SAM" id="MobiDB-lite"/>
    </source>
</evidence>
<feature type="region of interest" description="Disordered" evidence="1">
    <location>
        <begin position="1"/>
        <end position="21"/>
    </location>
</feature>
<feature type="region of interest" description="Disordered" evidence="1">
    <location>
        <begin position="167"/>
        <end position="187"/>
    </location>
</feature>
<keyword evidence="3" id="KW-1185">Reference proteome</keyword>
<reference evidence="2" key="1">
    <citation type="submission" date="2023-03" db="EMBL/GenBank/DDBJ databases">
        <authorList>
            <person name="Julca I."/>
        </authorList>
    </citation>
    <scope>NUCLEOTIDE SEQUENCE</scope>
</reference>
<protein>
    <submittedName>
        <fullName evidence="2">OLC1v1009535C1</fullName>
    </submittedName>
</protein>
<evidence type="ECO:0000313" key="3">
    <source>
        <dbReference type="Proteomes" id="UP001161247"/>
    </source>
</evidence>
<dbReference type="AlphaFoldDB" id="A0AAV1DP56"/>
<proteinExistence type="predicted"/>
<gene>
    <name evidence="2" type="ORF">OLC1_LOCUS17512</name>
</gene>
<sequence length="246" mass="27470">MPETSAKWESNDSDSTVPAALGFKDSDSREADVECIAIDLKAGLHRSRCLNIVSDDDNYNEVAGHARTPVEGRLLDATKGILEVNCCGWFSAAALLDSIPHLHYWPLGIATVCFWKFPPYDILNEFQKGLSHIAVVYRDLNKTKEIAKKAEDKKNAGFKSNLNDASNKDGEQAIKRSPPPTPVFKKRHRGCSSCSLDLENSPIPEFPPNEVVLSVITMEDVIGELQVLSLNQNQRNHFFFPLCWRN</sequence>
<accession>A0AAV1DP56</accession>
<dbReference type="Proteomes" id="UP001161247">
    <property type="component" value="Chromosome 6"/>
</dbReference>
<organism evidence="2 3">
    <name type="scientific">Oldenlandia corymbosa var. corymbosa</name>
    <dbReference type="NCBI Taxonomy" id="529605"/>
    <lineage>
        <taxon>Eukaryota</taxon>
        <taxon>Viridiplantae</taxon>
        <taxon>Streptophyta</taxon>
        <taxon>Embryophyta</taxon>
        <taxon>Tracheophyta</taxon>
        <taxon>Spermatophyta</taxon>
        <taxon>Magnoliopsida</taxon>
        <taxon>eudicotyledons</taxon>
        <taxon>Gunneridae</taxon>
        <taxon>Pentapetalae</taxon>
        <taxon>asterids</taxon>
        <taxon>lamiids</taxon>
        <taxon>Gentianales</taxon>
        <taxon>Rubiaceae</taxon>
        <taxon>Rubioideae</taxon>
        <taxon>Spermacoceae</taxon>
        <taxon>Hedyotis-Oldenlandia complex</taxon>
        <taxon>Oldenlandia</taxon>
    </lineage>
</organism>
<evidence type="ECO:0000313" key="2">
    <source>
        <dbReference type="EMBL" id="CAI9109670.1"/>
    </source>
</evidence>